<dbReference type="GO" id="GO:0006261">
    <property type="term" value="P:DNA-templated DNA replication"/>
    <property type="evidence" value="ECO:0007669"/>
    <property type="project" value="InterPro"/>
</dbReference>
<dbReference type="PANTHER" id="PTHR10133">
    <property type="entry name" value="DNA POLYMERASE I"/>
    <property type="match status" value="1"/>
</dbReference>
<dbReference type="CDD" id="cd18795">
    <property type="entry name" value="SF2_C_Ski2"/>
    <property type="match status" value="1"/>
</dbReference>
<evidence type="ECO:0000256" key="1">
    <source>
        <dbReference type="ARBA" id="ARBA00022741"/>
    </source>
</evidence>
<dbReference type="Proteomes" id="UP000355283">
    <property type="component" value="Unassembled WGS sequence"/>
</dbReference>
<evidence type="ECO:0000256" key="2">
    <source>
        <dbReference type="ARBA" id="ARBA00022840"/>
    </source>
</evidence>
<protein>
    <recommendedName>
        <fullName evidence="8">DNA-directed DNA polymerase</fullName>
    </recommendedName>
</protein>
<dbReference type="GO" id="GO:0003887">
    <property type="term" value="F:DNA-directed DNA polymerase activity"/>
    <property type="evidence" value="ECO:0007669"/>
    <property type="project" value="InterPro"/>
</dbReference>
<dbReference type="Gene3D" id="3.30.420.10">
    <property type="entry name" value="Ribonuclease H-like superfamily/Ribonuclease H"/>
    <property type="match status" value="1"/>
</dbReference>
<evidence type="ECO:0000259" key="4">
    <source>
        <dbReference type="PROSITE" id="PS51192"/>
    </source>
</evidence>
<feature type="region of interest" description="Disordered" evidence="3">
    <location>
        <begin position="23"/>
        <end position="54"/>
    </location>
</feature>
<feature type="compositionally biased region" description="Polar residues" evidence="3">
    <location>
        <begin position="45"/>
        <end position="54"/>
    </location>
</feature>
<organism evidence="6 7">
    <name type="scientific">Nannochloropsis salina CCMP1776</name>
    <dbReference type="NCBI Taxonomy" id="1027361"/>
    <lineage>
        <taxon>Eukaryota</taxon>
        <taxon>Sar</taxon>
        <taxon>Stramenopiles</taxon>
        <taxon>Ochrophyta</taxon>
        <taxon>Eustigmatophyceae</taxon>
        <taxon>Eustigmatales</taxon>
        <taxon>Monodopsidaceae</taxon>
        <taxon>Microchloropsis</taxon>
        <taxon>Microchloropsis salina</taxon>
    </lineage>
</organism>
<dbReference type="Pfam" id="PF00271">
    <property type="entry name" value="Helicase_C"/>
    <property type="match status" value="1"/>
</dbReference>
<dbReference type="InterPro" id="IPR011545">
    <property type="entry name" value="DEAD/DEAH_box_helicase_dom"/>
</dbReference>
<dbReference type="Gene3D" id="3.40.50.300">
    <property type="entry name" value="P-loop containing nucleotide triphosphate hydrolases"/>
    <property type="match status" value="2"/>
</dbReference>
<dbReference type="PANTHER" id="PTHR10133:SF62">
    <property type="entry name" value="DNA POLYMERASE THETA"/>
    <property type="match status" value="1"/>
</dbReference>
<sequence>MIAMCELAEAAAAAATGGAASLRHSRRVSEAARDMAGGDPGTAASPPTSTSALDNSLPAQKVLAEMNAHARISIEALFENVLELPVEMALAYRRRGIVRPYDWQCQCLQTPGVVTGGRNLLYSAPTSGGKSFVADVLLLRRAIHTRKKVLLVLPFVAVVREKVAHFKSLVSVYNARKSRREALRIRAFHGNKGGRGFGRCQIGICTIEKANALVNKMIQDGSINHLSCLVVDELHMMADQQRGYLLELLLSKLKFIKALQHCRRGQSDLTTDAAIDNQGPPLDVQIIGLSATLPNLEEVADWMDAALFHTSFRPVELQEMYKWGDALFAADGVCLRRLQSRRPPAEDPDHITTLVEETTRKGHQVLVFCHYRKHCENCATLLAEQLGVLPGAIMANAMTRQKKEDKESDGTVKMRKALLDDLREHSMSVHPCLLLAIPKGIAFHHAGLTDHEKNALEEAFRRGVLSVIVATSTLGTGINLPAARVIFRTLRPGGNRAFDISSYRQMAGRAGRAGQQKYGESILLARSPQDVKEATRLMTEPLHDLHSCLDPEQDGGRALVRAILEAIASGSLQKNDDLDIFLHCTLAVRQRIRHSPRLNTFLYYARDALRYLVEHRIVKQLPGSSVNAVVSTSLRAEHTPEQIQQTTAAIPVPDIGSTVSTLLSPSKLGHALFQSSFAPDEGLIVFQDLKHAQQRLVLDGNLHLIYLVTPVFHPLQPDYNQLWKIYDRARRTDPVKALIFELIGFSEALLDRWSHQQPASGVLIGPLLHLGSSEAAGNHTARGSAQPISRSIHMATGVVEGEQLMIMRARRLWGALALHDLAVAERPLDATAATYGVDRGSLQALQQSAASYVGMIQSFLTQLGWTLLSRALEEAGTAVGGEQVKELMPLMQIPRLELSLARALYDTDVRTVAAVCSEPVEHLADIIRKIRPFSAEKRGDGVAVPGLESDEMACYDEAARRLREAARFVLKKGNKLWRSKMEESICDDMACATSLSAGKMRKIGVVAVSDRSVCMVKSEDKSSKGCSDETRTQSGLQDFSESCTSIMQGLPERPTMVIFALMGYQPRHLTTVPKATSSVNEPAGGDGPNLHHVYQEPIERQNIASYQYSNPAMLLCRRWNRLGCAWFNEYASLQGWQAIKSLLAKKGTLKVVWDAVTVIATLRERNVSMAGPFEDPKVGLALLGRDGPRRGASGNSNNGPLHFEKLDQACDTGRVDLLGAQAAGLLQLRGAVEKMLANHQLLDPFRLVEMPLLPVLADMQFYGMRVDRSWFPGSVLAIQTRLLLLQDLADAMGGCHLNLNCQDAVHHLLYVVLRLPVPPKWSRKTKVWGEKCHSEKTVLGPVETEWLEGLVELSPAVKLVLEWRQLSAALRNLQSIRNCIRPQALLGSHRVRCRVHPSGSATGRIILSEPALQQVAHEVLVRETVRASIQDEIEERRPLAHKQDSKKDVSSLPSYLFTDDISASLDQTYPVNTYGYIASSQVSLERPKIAVAAVRVDSYLWANVSEKSNFQEGYQAMTSQFGTLRCIMNARISQPFPSHKVSHALAPNQVQQQPSFPLNPNSSAARLDSSLADYWRSRGFNYSFEDAMRIRQCVIEFPPGVVLTYPADKVYRRPDPIHDPLRACHSAFDDMTNPATVLKPRMAFLAARGCVLISADYSQIELRMLAHFSADPLLCDALKRDEDVFQTLAATWRRVAIENVTRAMRDEAKQLAYAVLYGQSIAATAQQFAISTAEADKLQVSFLNTYPGIRKFLQESKDFCKMHGYIETLLRRRRHLPGIHSRNIYERLQAERQSVNSICQGSAAEVIKLAMINIHSKLEGLHRRIEKDSLGDVRDCRLVLQIYDELIFEVKEQMVTEVVQIMKDCMEGALRLNVPLKVHVKVGTSWGALA</sequence>
<dbReference type="Pfam" id="PF20470">
    <property type="entry name" value="HTH_61"/>
    <property type="match status" value="1"/>
</dbReference>
<dbReference type="SMART" id="SM00487">
    <property type="entry name" value="DEXDc"/>
    <property type="match status" value="1"/>
</dbReference>
<evidence type="ECO:0000256" key="3">
    <source>
        <dbReference type="SAM" id="MobiDB-lite"/>
    </source>
</evidence>
<comment type="caution">
    <text evidence="6">The sequence shown here is derived from an EMBL/GenBank/DDBJ whole genome shotgun (WGS) entry which is preliminary data.</text>
</comment>
<dbReference type="GO" id="GO:0006302">
    <property type="term" value="P:double-strand break repair"/>
    <property type="evidence" value="ECO:0007669"/>
    <property type="project" value="TreeGrafter"/>
</dbReference>
<dbReference type="FunFam" id="1.10.150.20:FF:000002">
    <property type="entry name" value="DNA polymerase I"/>
    <property type="match status" value="1"/>
</dbReference>
<dbReference type="SMART" id="SM00490">
    <property type="entry name" value="HELICc"/>
    <property type="match status" value="1"/>
</dbReference>
<dbReference type="Pfam" id="PF00476">
    <property type="entry name" value="DNA_pol_A"/>
    <property type="match status" value="1"/>
</dbReference>
<dbReference type="EMBL" id="SDOX01000006">
    <property type="protein sequence ID" value="TFJ87184.1"/>
    <property type="molecule type" value="Genomic_DNA"/>
</dbReference>
<dbReference type="InterPro" id="IPR027417">
    <property type="entry name" value="P-loop_NTPase"/>
</dbReference>
<dbReference type="SUPFAM" id="SSF158702">
    <property type="entry name" value="Sec63 N-terminal domain-like"/>
    <property type="match status" value="1"/>
</dbReference>
<dbReference type="PROSITE" id="PS51194">
    <property type="entry name" value="HELICASE_CTER"/>
    <property type="match status" value="1"/>
</dbReference>
<dbReference type="SMART" id="SM00482">
    <property type="entry name" value="POLAc"/>
    <property type="match status" value="1"/>
</dbReference>
<accession>A0A4D9D841</accession>
<feature type="domain" description="Helicase ATP-binding" evidence="4">
    <location>
        <begin position="111"/>
        <end position="311"/>
    </location>
</feature>
<dbReference type="Pfam" id="PF21099">
    <property type="entry name" value="POLQ_helical"/>
    <property type="match status" value="1"/>
</dbReference>
<dbReference type="InterPro" id="IPR014001">
    <property type="entry name" value="Helicase_ATP-bd"/>
</dbReference>
<keyword evidence="2" id="KW-0067">ATP-binding</keyword>
<dbReference type="SUPFAM" id="SSF52540">
    <property type="entry name" value="P-loop containing nucleoside triphosphate hydrolases"/>
    <property type="match status" value="1"/>
</dbReference>
<dbReference type="CDD" id="cd18026">
    <property type="entry name" value="DEXHc_POLQ-like"/>
    <property type="match status" value="1"/>
</dbReference>
<dbReference type="Gene3D" id="3.30.70.370">
    <property type="match status" value="1"/>
</dbReference>
<dbReference type="GO" id="GO:0003677">
    <property type="term" value="F:DNA binding"/>
    <property type="evidence" value="ECO:0007669"/>
    <property type="project" value="InterPro"/>
</dbReference>
<dbReference type="InterPro" id="IPR043502">
    <property type="entry name" value="DNA/RNA_pol_sf"/>
</dbReference>
<dbReference type="Pfam" id="PF00270">
    <property type="entry name" value="DEAD"/>
    <property type="match status" value="1"/>
</dbReference>
<keyword evidence="7" id="KW-1185">Reference proteome</keyword>
<evidence type="ECO:0008006" key="8">
    <source>
        <dbReference type="Google" id="ProtNLM"/>
    </source>
</evidence>
<dbReference type="InterPro" id="IPR036397">
    <property type="entry name" value="RNaseH_sf"/>
</dbReference>
<evidence type="ECO:0000313" key="6">
    <source>
        <dbReference type="EMBL" id="TFJ87184.1"/>
    </source>
</evidence>
<proteinExistence type="predicted"/>
<dbReference type="SUPFAM" id="SSF56672">
    <property type="entry name" value="DNA/RNA polymerases"/>
    <property type="match status" value="1"/>
</dbReference>
<evidence type="ECO:0000313" key="7">
    <source>
        <dbReference type="Proteomes" id="UP000355283"/>
    </source>
</evidence>
<dbReference type="InterPro" id="IPR002298">
    <property type="entry name" value="DNA_polymerase_A"/>
</dbReference>
<dbReference type="Gene3D" id="1.10.150.20">
    <property type="entry name" value="5' to 3' exonuclease, C-terminal subdomain"/>
    <property type="match status" value="1"/>
</dbReference>
<name>A0A4D9D841_9STRA</name>
<dbReference type="InterPro" id="IPR001098">
    <property type="entry name" value="DNA-dir_DNA_pol_A_palm_dom"/>
</dbReference>
<dbReference type="PROSITE" id="PS51192">
    <property type="entry name" value="HELICASE_ATP_BIND_1"/>
    <property type="match status" value="1"/>
</dbReference>
<dbReference type="Gene3D" id="1.20.1060.10">
    <property type="entry name" value="Taq DNA Polymerase, Chain T, domain 4"/>
    <property type="match status" value="1"/>
</dbReference>
<keyword evidence="1" id="KW-0547">Nucleotide-binding</keyword>
<evidence type="ECO:0000259" key="5">
    <source>
        <dbReference type="PROSITE" id="PS51194"/>
    </source>
</evidence>
<dbReference type="CDD" id="cd08638">
    <property type="entry name" value="DNA_pol_A_theta"/>
    <property type="match status" value="1"/>
</dbReference>
<dbReference type="OrthoDB" id="275278at2759"/>
<dbReference type="GO" id="GO:0005524">
    <property type="term" value="F:ATP binding"/>
    <property type="evidence" value="ECO:0007669"/>
    <property type="project" value="UniProtKB-KW"/>
</dbReference>
<feature type="domain" description="Helicase C-terminal" evidence="5">
    <location>
        <begin position="346"/>
        <end position="557"/>
    </location>
</feature>
<reference evidence="6 7" key="1">
    <citation type="submission" date="2019-01" db="EMBL/GenBank/DDBJ databases">
        <title>Nuclear Genome Assembly of the Microalgal Biofuel strain Nannochloropsis salina CCMP1776.</title>
        <authorList>
            <person name="Hovde B."/>
        </authorList>
    </citation>
    <scope>NUCLEOTIDE SEQUENCE [LARGE SCALE GENOMIC DNA]</scope>
    <source>
        <strain evidence="6 7">CCMP1776</strain>
    </source>
</reference>
<dbReference type="Gene3D" id="1.10.3380.20">
    <property type="match status" value="1"/>
</dbReference>
<gene>
    <name evidence="6" type="ORF">NSK_001516</name>
</gene>
<dbReference type="InterPro" id="IPR001650">
    <property type="entry name" value="Helicase_C-like"/>
</dbReference>
<dbReference type="InterPro" id="IPR048960">
    <property type="entry name" value="POLQ-like_helical"/>
</dbReference>
<dbReference type="InterPro" id="IPR046931">
    <property type="entry name" value="HTH_61"/>
</dbReference>